<proteinExistence type="predicted"/>
<dbReference type="AlphaFoldDB" id="A0AAE1B8P2"/>
<reference evidence="2" key="1">
    <citation type="journal article" date="2023" name="G3 (Bethesda)">
        <title>A reference genome for the long-term kleptoplast-retaining sea slug Elysia crispata morphotype clarki.</title>
        <authorList>
            <person name="Eastman K.E."/>
            <person name="Pendleton A.L."/>
            <person name="Shaikh M.A."/>
            <person name="Suttiyut T."/>
            <person name="Ogas R."/>
            <person name="Tomko P."/>
            <person name="Gavelis G."/>
            <person name="Widhalm J.R."/>
            <person name="Wisecaver J.H."/>
        </authorList>
    </citation>
    <scope>NUCLEOTIDE SEQUENCE</scope>
    <source>
        <strain evidence="2">ECLA1</strain>
    </source>
</reference>
<evidence type="ECO:0000256" key="1">
    <source>
        <dbReference type="SAM" id="MobiDB-lite"/>
    </source>
</evidence>
<feature type="region of interest" description="Disordered" evidence="1">
    <location>
        <begin position="39"/>
        <end position="66"/>
    </location>
</feature>
<sequence>MNSVVRAGSPTLSDGPFISWPDPLTLRIVVLISPECMARRQRSSRNQREKRPDGTTISSHHVTKDHDFPPVISIQQEVLRRPDFVPASCGRSTAITSDFTGKERPCLKCSSSQANHILPTAYLVEPIRSIQDCQGRKLCHTAGEEPLGGLASF</sequence>
<organism evidence="2 3">
    <name type="scientific">Elysia crispata</name>
    <name type="common">lettuce slug</name>
    <dbReference type="NCBI Taxonomy" id="231223"/>
    <lineage>
        <taxon>Eukaryota</taxon>
        <taxon>Metazoa</taxon>
        <taxon>Spiralia</taxon>
        <taxon>Lophotrochozoa</taxon>
        <taxon>Mollusca</taxon>
        <taxon>Gastropoda</taxon>
        <taxon>Heterobranchia</taxon>
        <taxon>Euthyneura</taxon>
        <taxon>Panpulmonata</taxon>
        <taxon>Sacoglossa</taxon>
        <taxon>Placobranchoidea</taxon>
        <taxon>Plakobranchidae</taxon>
        <taxon>Elysia</taxon>
    </lineage>
</organism>
<evidence type="ECO:0000313" key="2">
    <source>
        <dbReference type="EMBL" id="KAK3801834.1"/>
    </source>
</evidence>
<name>A0AAE1B8P2_9GAST</name>
<evidence type="ECO:0000313" key="3">
    <source>
        <dbReference type="Proteomes" id="UP001283361"/>
    </source>
</evidence>
<dbReference type="EMBL" id="JAWDGP010000283">
    <property type="protein sequence ID" value="KAK3801834.1"/>
    <property type="molecule type" value="Genomic_DNA"/>
</dbReference>
<comment type="caution">
    <text evidence="2">The sequence shown here is derived from an EMBL/GenBank/DDBJ whole genome shotgun (WGS) entry which is preliminary data.</text>
</comment>
<gene>
    <name evidence="2" type="ORF">RRG08_048421</name>
</gene>
<accession>A0AAE1B8P2</accession>
<dbReference type="Proteomes" id="UP001283361">
    <property type="component" value="Unassembled WGS sequence"/>
</dbReference>
<keyword evidence="3" id="KW-1185">Reference proteome</keyword>
<protein>
    <submittedName>
        <fullName evidence="2">Uncharacterized protein</fullName>
    </submittedName>
</protein>